<dbReference type="OrthoDB" id="1669180at2"/>
<dbReference type="Pfam" id="PF10722">
    <property type="entry name" value="YbjN"/>
    <property type="match status" value="1"/>
</dbReference>
<protein>
    <recommendedName>
        <fullName evidence="3">Bacterial sensory transduction regulator</fullName>
    </recommendedName>
</protein>
<dbReference type="RefSeq" id="WP_007554555.1">
    <property type="nucleotide sequence ID" value="NZ_AENT01000016.1"/>
</dbReference>
<sequence length="148" mass="17391">MEKENRKNLKGEKFEKFLKEKEIKFFSVEEGTDANNTKIFRSFIETEGQRLPTVIITDNTLYSIIRVQLIPSVVKDDNKAEILEYLNKLNRSYKVFKYVVSEDGSVFLDACIPCTEDGFDAEVIWVILEVIVDHLQEEFKKIMKEIWD</sequence>
<dbReference type="AlphaFoldDB" id="E4L8V0"/>
<dbReference type="eggNOG" id="ENOG5032X7P">
    <property type="taxonomic scope" value="Bacteria"/>
</dbReference>
<dbReference type="Proteomes" id="UP000004594">
    <property type="component" value="Unassembled WGS sequence"/>
</dbReference>
<evidence type="ECO:0000313" key="1">
    <source>
        <dbReference type="EMBL" id="EFR42795.1"/>
    </source>
</evidence>
<proteinExistence type="predicted"/>
<gene>
    <name evidence="1" type="ORF">HMPREF9220_0919</name>
</gene>
<accession>E4L8V0</accession>
<organism evidence="1 2">
    <name type="scientific">Dialister micraerophilus UPII 345-E</name>
    <dbReference type="NCBI Taxonomy" id="910314"/>
    <lineage>
        <taxon>Bacteria</taxon>
        <taxon>Bacillati</taxon>
        <taxon>Bacillota</taxon>
        <taxon>Negativicutes</taxon>
        <taxon>Veillonellales</taxon>
        <taxon>Veillonellaceae</taxon>
        <taxon>Dialister</taxon>
    </lineage>
</organism>
<evidence type="ECO:0008006" key="3">
    <source>
        <dbReference type="Google" id="ProtNLM"/>
    </source>
</evidence>
<evidence type="ECO:0000313" key="2">
    <source>
        <dbReference type="Proteomes" id="UP000004594"/>
    </source>
</evidence>
<reference evidence="1 2" key="1">
    <citation type="submission" date="2010-11" db="EMBL/GenBank/DDBJ databases">
        <authorList>
            <person name="Durkin A.S."/>
            <person name="Madupu R."/>
            <person name="Torralba M."/>
            <person name="Gillis M."/>
            <person name="Methe B."/>
            <person name="Sutton G."/>
            <person name="Nelson K.E."/>
        </authorList>
    </citation>
    <scope>NUCLEOTIDE SEQUENCE [LARGE SCALE GENOMIC DNA]</scope>
    <source>
        <strain evidence="1 2">UPII 345-E</strain>
    </source>
</reference>
<dbReference type="InterPro" id="IPR019660">
    <property type="entry name" value="Put_sensory_transdc_reg_YbjN"/>
</dbReference>
<dbReference type="EMBL" id="AENT01000016">
    <property type="protein sequence ID" value="EFR42795.1"/>
    <property type="molecule type" value="Genomic_DNA"/>
</dbReference>
<comment type="caution">
    <text evidence="1">The sequence shown here is derived from an EMBL/GenBank/DDBJ whole genome shotgun (WGS) entry which is preliminary data.</text>
</comment>
<name>E4L8V0_9FIRM</name>